<evidence type="ECO:0000256" key="1">
    <source>
        <dbReference type="SAM" id="MobiDB-lite"/>
    </source>
</evidence>
<gene>
    <name evidence="2" type="ORF">MIND_00167000</name>
</gene>
<sequence>MTTTELSTAKLSTSELPTIEPPTTFTSPKELMPSAPPFKLSTQKEIEEDEIQLEAHLTSGMIRPDERYLKLRYNNWTLIVPGNPVVAQQLLHTLKARRETCVAEHAVAQRRLHEIISTVNFLRSQVDEGSKKILDAERDIGDACQAFHKTGLVVGHDGCVVCRPEHAVAQRRLHEIISTVNFLRSQVDEGSKKILDAERDIGDACQAFHKTGLVVGHDGCVVCRPKFPIAV</sequence>
<proteinExistence type="predicted"/>
<feature type="compositionally biased region" description="Polar residues" evidence="1">
    <location>
        <begin position="1"/>
        <end position="27"/>
    </location>
</feature>
<keyword evidence="3" id="KW-1185">Reference proteome</keyword>
<evidence type="ECO:0000313" key="2">
    <source>
        <dbReference type="EMBL" id="KAF7316479.1"/>
    </source>
</evidence>
<dbReference type="Proteomes" id="UP000636479">
    <property type="component" value="Unassembled WGS sequence"/>
</dbReference>
<dbReference type="EMBL" id="JACAZF010000001">
    <property type="protein sequence ID" value="KAF7316479.1"/>
    <property type="molecule type" value="Genomic_DNA"/>
</dbReference>
<reference evidence="2" key="1">
    <citation type="submission" date="2020-05" db="EMBL/GenBank/DDBJ databases">
        <title>Mycena genomes resolve the evolution of fungal bioluminescence.</title>
        <authorList>
            <person name="Tsai I.J."/>
        </authorList>
    </citation>
    <scope>NUCLEOTIDE SEQUENCE</scope>
    <source>
        <strain evidence="2">171206Taipei</strain>
    </source>
</reference>
<protein>
    <submittedName>
        <fullName evidence="2">Uncharacterized protein</fullName>
    </submittedName>
</protein>
<accession>A0A8H6WL60</accession>
<dbReference type="AlphaFoldDB" id="A0A8H6WL60"/>
<dbReference type="GeneID" id="59341108"/>
<organism evidence="2 3">
    <name type="scientific">Mycena indigotica</name>
    <dbReference type="NCBI Taxonomy" id="2126181"/>
    <lineage>
        <taxon>Eukaryota</taxon>
        <taxon>Fungi</taxon>
        <taxon>Dikarya</taxon>
        <taxon>Basidiomycota</taxon>
        <taxon>Agaricomycotina</taxon>
        <taxon>Agaricomycetes</taxon>
        <taxon>Agaricomycetidae</taxon>
        <taxon>Agaricales</taxon>
        <taxon>Marasmiineae</taxon>
        <taxon>Mycenaceae</taxon>
        <taxon>Mycena</taxon>
    </lineage>
</organism>
<dbReference type="RefSeq" id="XP_037226502.1">
    <property type="nucleotide sequence ID" value="XM_037358592.1"/>
</dbReference>
<comment type="caution">
    <text evidence="2">The sequence shown here is derived from an EMBL/GenBank/DDBJ whole genome shotgun (WGS) entry which is preliminary data.</text>
</comment>
<evidence type="ECO:0000313" key="3">
    <source>
        <dbReference type="Proteomes" id="UP000636479"/>
    </source>
</evidence>
<feature type="region of interest" description="Disordered" evidence="1">
    <location>
        <begin position="1"/>
        <end position="35"/>
    </location>
</feature>
<name>A0A8H6WL60_9AGAR</name>